<dbReference type="EMBL" id="JADEXP010000113">
    <property type="protein sequence ID" value="MBE9067704.1"/>
    <property type="molecule type" value="Genomic_DNA"/>
</dbReference>
<gene>
    <name evidence="2" type="ORF">IQ260_13670</name>
</gene>
<feature type="region of interest" description="Disordered" evidence="1">
    <location>
        <begin position="1"/>
        <end position="25"/>
    </location>
</feature>
<name>A0A929F9R0_LEPEC</name>
<evidence type="ECO:0000256" key="1">
    <source>
        <dbReference type="SAM" id="MobiDB-lite"/>
    </source>
</evidence>
<sequence>MTFQNQAPPSGTPMPPSLPADFSSSLPPSSFIRHILLGHPDHIRQTIHLLHNLRYVETSQWSPLIEVPDNRLILRPQPDDVISMLVRRL</sequence>
<reference evidence="2" key="1">
    <citation type="submission" date="2020-10" db="EMBL/GenBank/DDBJ databases">
        <authorList>
            <person name="Castelo-Branco R."/>
            <person name="Eusebio N."/>
            <person name="Adriana R."/>
            <person name="Vieira A."/>
            <person name="Brugerolle De Fraissinette N."/>
            <person name="Rezende De Castro R."/>
            <person name="Schneider M.P."/>
            <person name="Vasconcelos V."/>
            <person name="Leao P.N."/>
        </authorList>
    </citation>
    <scope>NUCLEOTIDE SEQUENCE</scope>
    <source>
        <strain evidence="2">LEGE 11479</strain>
    </source>
</reference>
<evidence type="ECO:0000313" key="2">
    <source>
        <dbReference type="EMBL" id="MBE9067704.1"/>
    </source>
</evidence>
<keyword evidence="3" id="KW-1185">Reference proteome</keyword>
<accession>A0A929F9R0</accession>
<evidence type="ECO:0000313" key="3">
    <source>
        <dbReference type="Proteomes" id="UP000615026"/>
    </source>
</evidence>
<dbReference type="AlphaFoldDB" id="A0A929F9R0"/>
<protein>
    <submittedName>
        <fullName evidence="2">Uncharacterized protein</fullName>
    </submittedName>
</protein>
<comment type="caution">
    <text evidence="2">The sequence shown here is derived from an EMBL/GenBank/DDBJ whole genome shotgun (WGS) entry which is preliminary data.</text>
</comment>
<dbReference type="RefSeq" id="WP_193993665.1">
    <property type="nucleotide sequence ID" value="NZ_JADEXP010000113.1"/>
</dbReference>
<dbReference type="Proteomes" id="UP000615026">
    <property type="component" value="Unassembled WGS sequence"/>
</dbReference>
<organism evidence="2 3">
    <name type="scientific">Leptolyngbya cf. ectocarpi LEGE 11479</name>
    <dbReference type="NCBI Taxonomy" id="1828722"/>
    <lineage>
        <taxon>Bacteria</taxon>
        <taxon>Bacillati</taxon>
        <taxon>Cyanobacteriota</taxon>
        <taxon>Cyanophyceae</taxon>
        <taxon>Leptolyngbyales</taxon>
        <taxon>Leptolyngbyaceae</taxon>
        <taxon>Leptolyngbya group</taxon>
        <taxon>Leptolyngbya</taxon>
    </lineage>
</organism>
<proteinExistence type="predicted"/>